<name>A0ABM7LRY9_9ACTN</name>
<keyword evidence="1" id="KW-0472">Membrane</keyword>
<protein>
    <recommendedName>
        <fullName evidence="4">Helix-hairpin-helix domain-containing protein</fullName>
    </recommendedName>
</protein>
<organism evidence="2 3">
    <name type="scientific">Actinoplanes ianthinogenes</name>
    <dbReference type="NCBI Taxonomy" id="122358"/>
    <lineage>
        <taxon>Bacteria</taxon>
        <taxon>Bacillati</taxon>
        <taxon>Actinomycetota</taxon>
        <taxon>Actinomycetes</taxon>
        <taxon>Micromonosporales</taxon>
        <taxon>Micromonosporaceae</taxon>
        <taxon>Actinoplanes</taxon>
    </lineage>
</organism>
<dbReference type="Proteomes" id="UP000676967">
    <property type="component" value="Chromosome"/>
</dbReference>
<gene>
    <name evidence="2" type="ORF">Aiant_26590</name>
</gene>
<reference evidence="2 3" key="1">
    <citation type="submission" date="2020-08" db="EMBL/GenBank/DDBJ databases">
        <title>Whole genome shotgun sequence of Actinoplanes ianthinogenes NBRC 13996.</title>
        <authorList>
            <person name="Komaki H."/>
            <person name="Tamura T."/>
        </authorList>
    </citation>
    <scope>NUCLEOTIDE SEQUENCE [LARGE SCALE GENOMIC DNA]</scope>
    <source>
        <strain evidence="2 3">NBRC 13996</strain>
    </source>
</reference>
<keyword evidence="1" id="KW-1133">Transmembrane helix</keyword>
<evidence type="ECO:0008006" key="4">
    <source>
        <dbReference type="Google" id="ProtNLM"/>
    </source>
</evidence>
<feature type="transmembrane region" description="Helical" evidence="1">
    <location>
        <begin position="73"/>
        <end position="95"/>
    </location>
</feature>
<proteinExistence type="predicted"/>
<keyword evidence="3" id="KW-1185">Reference proteome</keyword>
<feature type="transmembrane region" description="Helical" evidence="1">
    <location>
        <begin position="12"/>
        <end position="30"/>
    </location>
</feature>
<evidence type="ECO:0000256" key="1">
    <source>
        <dbReference type="SAM" id="Phobius"/>
    </source>
</evidence>
<accession>A0ABM7LRY9</accession>
<feature type="transmembrane region" description="Helical" evidence="1">
    <location>
        <begin position="42"/>
        <end position="61"/>
    </location>
</feature>
<sequence length="236" mass="26362">MYQRPPEQTWWWFLIPLFTCGYGAFVMVLIGARRLRSGFHTVAAFGYLAVTLSLCGASSYYSSIRRPGEDDGGTWVVVLLLLVWLFSIVHTAIIASRVRWAAAQQPFGPQVPVMPYPAPMPQEDPALAAARWRAKRRDEARQLQASQPALASELLIGRPDLPHRQYDDGGLIDVNHVSAEWLAGGLQIDLTLADEIVAARESRGGFTTPDELIVYCEGLTPERLALFRDRLIFVPR</sequence>
<dbReference type="EMBL" id="AP023356">
    <property type="protein sequence ID" value="BCJ42002.1"/>
    <property type="molecule type" value="Genomic_DNA"/>
</dbReference>
<keyword evidence="1" id="KW-0812">Transmembrane</keyword>
<evidence type="ECO:0000313" key="2">
    <source>
        <dbReference type="EMBL" id="BCJ42002.1"/>
    </source>
</evidence>
<dbReference type="InterPro" id="IPR010994">
    <property type="entry name" value="RuvA_2-like"/>
</dbReference>
<evidence type="ECO:0000313" key="3">
    <source>
        <dbReference type="Proteomes" id="UP000676967"/>
    </source>
</evidence>
<dbReference type="SUPFAM" id="SSF47781">
    <property type="entry name" value="RuvA domain 2-like"/>
    <property type="match status" value="1"/>
</dbReference>